<evidence type="ECO:0000256" key="18">
    <source>
        <dbReference type="PIRSR" id="PIRSR017205-3"/>
    </source>
</evidence>
<evidence type="ECO:0000256" key="6">
    <source>
        <dbReference type="ARBA" id="ARBA00022630"/>
    </source>
</evidence>
<feature type="binding site" evidence="17">
    <location>
        <position position="182"/>
    </location>
    <ligand>
        <name>FAD</name>
        <dbReference type="ChEBI" id="CHEBI:57692"/>
    </ligand>
</feature>
<feature type="binding site" evidence="17">
    <location>
        <position position="184"/>
    </location>
    <ligand>
        <name>FAD</name>
        <dbReference type="ChEBI" id="CHEBI:57692"/>
    </ligand>
</feature>
<gene>
    <name evidence="20" type="ORF">BDFB_005475</name>
</gene>
<feature type="active site" description="Nucleophile" evidence="16">
    <location>
        <position position="379"/>
    </location>
</feature>
<keyword evidence="13 18" id="KW-1015">Disulfide bond</keyword>
<feature type="binding site" evidence="17">
    <location>
        <position position="234"/>
    </location>
    <ligand>
        <name>FAD</name>
        <dbReference type="ChEBI" id="CHEBI:57692"/>
    </ligand>
</feature>
<feature type="signal peptide" evidence="19">
    <location>
        <begin position="1"/>
        <end position="20"/>
    </location>
</feature>
<feature type="chain" id="PRO_5019811900" evidence="19">
    <location>
        <begin position="21"/>
        <end position="444"/>
    </location>
</feature>
<feature type="active site" evidence="16">
    <location>
        <position position="382"/>
    </location>
</feature>
<evidence type="ECO:0000256" key="1">
    <source>
        <dbReference type="ARBA" id="ARBA00001974"/>
    </source>
</evidence>
<keyword evidence="6" id="KW-0285">Flavoprotein</keyword>
<keyword evidence="12" id="KW-0472">Membrane</keyword>
<evidence type="ECO:0000313" key="21">
    <source>
        <dbReference type="Proteomes" id="UP000292052"/>
    </source>
</evidence>
<comment type="similarity">
    <text evidence="3">Belongs to the EROs family.</text>
</comment>
<accession>A0A482WBQ2</accession>
<dbReference type="GO" id="GO:0016972">
    <property type="term" value="F:thiol oxidase activity"/>
    <property type="evidence" value="ECO:0007669"/>
    <property type="project" value="InterPro"/>
</dbReference>
<keyword evidence="8" id="KW-0256">Endoplasmic reticulum</keyword>
<evidence type="ECO:0000256" key="15">
    <source>
        <dbReference type="ARBA" id="ARBA00023284"/>
    </source>
</evidence>
<evidence type="ECO:0000256" key="7">
    <source>
        <dbReference type="ARBA" id="ARBA00022729"/>
    </source>
</evidence>
<keyword evidence="5" id="KW-0813">Transport</keyword>
<dbReference type="PANTHER" id="PTHR12613">
    <property type="entry name" value="ERO1-RELATED"/>
    <property type="match status" value="1"/>
</dbReference>
<dbReference type="OrthoDB" id="269384at2759"/>
<keyword evidence="11" id="KW-0560">Oxidoreductase</keyword>
<keyword evidence="9 17" id="KW-0274">FAD</keyword>
<feature type="binding site" evidence="17">
    <location>
        <position position="195"/>
    </location>
    <ligand>
        <name>FAD</name>
        <dbReference type="ChEBI" id="CHEBI:57692"/>
    </ligand>
</feature>
<keyword evidence="14" id="KW-0325">Glycoprotein</keyword>
<feature type="binding site" evidence="17">
    <location>
        <position position="275"/>
    </location>
    <ligand>
        <name>FAD</name>
        <dbReference type="ChEBI" id="CHEBI:57692"/>
    </ligand>
</feature>
<keyword evidence="10" id="KW-0249">Electron transport</keyword>
<dbReference type="EMBL" id="QDEB01009794">
    <property type="protein sequence ID" value="RZC42237.1"/>
    <property type="molecule type" value="Genomic_DNA"/>
</dbReference>
<feature type="disulfide bond" evidence="18">
    <location>
        <begin position="130"/>
        <end position="162"/>
    </location>
</feature>
<keyword evidence="21" id="KW-1185">Reference proteome</keyword>
<evidence type="ECO:0000256" key="8">
    <source>
        <dbReference type="ARBA" id="ARBA00022824"/>
    </source>
</evidence>
<dbReference type="InterPro" id="IPR007266">
    <property type="entry name" value="Ero1"/>
</dbReference>
<keyword evidence="7 19" id="KW-0732">Signal</keyword>
<comment type="subcellular location">
    <subcellularLocation>
        <location evidence="2">Endoplasmic reticulum membrane</location>
        <topology evidence="2">Peripheral membrane protein</topology>
        <orientation evidence="2">Lumenal side</orientation>
    </subcellularLocation>
</comment>
<evidence type="ECO:0000256" key="13">
    <source>
        <dbReference type="ARBA" id="ARBA00023157"/>
    </source>
</evidence>
<protein>
    <submittedName>
        <fullName evidence="20">ERO1 domain containing protein</fullName>
    </submittedName>
</protein>
<dbReference type="Pfam" id="PF04137">
    <property type="entry name" value="ERO1"/>
    <property type="match status" value="1"/>
</dbReference>
<evidence type="ECO:0000313" key="20">
    <source>
        <dbReference type="EMBL" id="RZC42237.1"/>
    </source>
</evidence>
<evidence type="ECO:0000256" key="14">
    <source>
        <dbReference type="ARBA" id="ARBA00023180"/>
    </source>
</evidence>
<evidence type="ECO:0000256" key="19">
    <source>
        <dbReference type="SAM" id="SignalP"/>
    </source>
</evidence>
<feature type="disulfide bond" description="Redox-active" evidence="18">
    <location>
        <begin position="89"/>
        <end position="94"/>
    </location>
</feature>
<evidence type="ECO:0000256" key="17">
    <source>
        <dbReference type="PIRSR" id="PIRSR017205-2"/>
    </source>
</evidence>
<comment type="cofactor">
    <cofactor evidence="1 17">
        <name>FAD</name>
        <dbReference type="ChEBI" id="CHEBI:57692"/>
    </cofactor>
</comment>
<evidence type="ECO:0000256" key="3">
    <source>
        <dbReference type="ARBA" id="ARBA00008277"/>
    </source>
</evidence>
<dbReference type="GO" id="GO:0071949">
    <property type="term" value="F:FAD binding"/>
    <property type="evidence" value="ECO:0007669"/>
    <property type="project" value="InterPro"/>
</dbReference>
<dbReference type="SUPFAM" id="SSF110019">
    <property type="entry name" value="ERO1-like"/>
    <property type="match status" value="1"/>
</dbReference>
<evidence type="ECO:0000256" key="5">
    <source>
        <dbReference type="ARBA" id="ARBA00022448"/>
    </source>
</evidence>
<sequence>MPASRHLCLLLVLATSPCWTYFEPHVEDACFCQLSGKIDECTCNIDTVDHFNNVKVYPRLRSLLRKDYFRFVKLNLRRECPFWVDDSKCAMRDCHVQPCGDQDVPVGIKGETKQVNRSPQHDKYSKEANCESRDEELDYLNKTISPKMKEDLVLWTAHDNFCVMDDNDEEAEYVDLLLNPERYTGYKGPSANRIWNSIYLENCFRPKTNYNLYIQSNKLSNMCLEERVYYRAISGLHTSINIHLCANYLLSSSSGLSLTNPKGEWGPNLLEFRRRFSPETTNGEGPNWLRNLYFIYLLELRALAKAAPYLEHEEFYTGNEAEDYDTRMAVTDLLNVAKQFPNHFDETSMFTGSDQAARLKLQFKEHFLNVTRIMDCVGCDKCKLWGKIQTRGLGTALKILFSENFNQKKLFRLQRGEIVALFNAFGRLSTSIYKLDDFRQMLLQ</sequence>
<comment type="subunit">
    <text evidence="4">May function both as a monomer and a homodimer.</text>
</comment>
<feature type="disulfide bond" description="Redox-active" evidence="18">
    <location>
        <begin position="379"/>
        <end position="382"/>
    </location>
</feature>
<proteinExistence type="inferred from homology"/>
<evidence type="ECO:0000256" key="16">
    <source>
        <dbReference type="PIRSR" id="PIRSR017205-1"/>
    </source>
</evidence>
<dbReference type="PIRSF" id="PIRSF017205">
    <property type="entry name" value="ERO1"/>
    <property type="match status" value="1"/>
</dbReference>
<dbReference type="GO" id="GO:0005789">
    <property type="term" value="C:endoplasmic reticulum membrane"/>
    <property type="evidence" value="ECO:0007669"/>
    <property type="project" value="UniProtKB-SubCell"/>
</dbReference>
<evidence type="ECO:0000256" key="12">
    <source>
        <dbReference type="ARBA" id="ARBA00023136"/>
    </source>
</evidence>
<evidence type="ECO:0000256" key="4">
    <source>
        <dbReference type="ARBA" id="ARBA00011802"/>
    </source>
</evidence>
<dbReference type="GO" id="GO:0034975">
    <property type="term" value="P:protein folding in endoplasmic reticulum"/>
    <property type="evidence" value="ECO:0007669"/>
    <property type="project" value="InterPro"/>
</dbReference>
<evidence type="ECO:0000256" key="10">
    <source>
        <dbReference type="ARBA" id="ARBA00022982"/>
    </source>
</evidence>
<evidence type="ECO:0000256" key="11">
    <source>
        <dbReference type="ARBA" id="ARBA00023002"/>
    </source>
</evidence>
<dbReference type="AlphaFoldDB" id="A0A482WBQ2"/>
<name>A0A482WBQ2_ASBVE</name>
<dbReference type="InterPro" id="IPR037192">
    <property type="entry name" value="ERO1-like_sf"/>
</dbReference>
<dbReference type="STRING" id="1661398.A0A482WBQ2"/>
<dbReference type="PANTHER" id="PTHR12613:SF0">
    <property type="entry name" value="ERO1-LIKE PROTEIN"/>
    <property type="match status" value="1"/>
</dbReference>
<evidence type="ECO:0000256" key="9">
    <source>
        <dbReference type="ARBA" id="ARBA00022827"/>
    </source>
</evidence>
<dbReference type="Proteomes" id="UP000292052">
    <property type="component" value="Unassembled WGS sequence"/>
</dbReference>
<feature type="binding site" evidence="17">
    <location>
        <position position="237"/>
    </location>
    <ligand>
        <name>FAD</name>
        <dbReference type="ChEBI" id="CHEBI:57692"/>
    </ligand>
</feature>
<comment type="caution">
    <text evidence="20">The sequence shown here is derived from an EMBL/GenBank/DDBJ whole genome shotgun (WGS) entry which is preliminary data.</text>
</comment>
<keyword evidence="15" id="KW-0676">Redox-active center</keyword>
<reference evidence="20 21" key="1">
    <citation type="submission" date="2017-03" db="EMBL/GenBank/DDBJ databases">
        <title>Genome of the blue death feigning beetle - Asbolus verrucosus.</title>
        <authorList>
            <person name="Rider S.D."/>
        </authorList>
    </citation>
    <scope>NUCLEOTIDE SEQUENCE [LARGE SCALE GENOMIC DNA]</scope>
    <source>
        <strain evidence="20">Butters</strain>
        <tissue evidence="20">Head and leg muscle</tissue>
    </source>
</reference>
<evidence type="ECO:0000256" key="2">
    <source>
        <dbReference type="ARBA" id="ARBA00004367"/>
    </source>
</evidence>
<dbReference type="GO" id="GO:0015035">
    <property type="term" value="F:protein-disulfide reductase activity"/>
    <property type="evidence" value="ECO:0007669"/>
    <property type="project" value="InterPro"/>
</dbReference>
<organism evidence="20 21">
    <name type="scientific">Asbolus verrucosus</name>
    <name type="common">Desert ironclad beetle</name>
    <dbReference type="NCBI Taxonomy" id="1661398"/>
    <lineage>
        <taxon>Eukaryota</taxon>
        <taxon>Metazoa</taxon>
        <taxon>Ecdysozoa</taxon>
        <taxon>Arthropoda</taxon>
        <taxon>Hexapoda</taxon>
        <taxon>Insecta</taxon>
        <taxon>Pterygota</taxon>
        <taxon>Neoptera</taxon>
        <taxon>Endopterygota</taxon>
        <taxon>Coleoptera</taxon>
        <taxon>Polyphaga</taxon>
        <taxon>Cucujiformia</taxon>
        <taxon>Tenebrionidae</taxon>
        <taxon>Pimeliinae</taxon>
        <taxon>Asbolus</taxon>
    </lineage>
</organism>